<evidence type="ECO:0000313" key="6">
    <source>
        <dbReference type="EMBL" id="MDO7906998.1"/>
    </source>
</evidence>
<evidence type="ECO:0000256" key="4">
    <source>
        <dbReference type="ARBA" id="ARBA00022679"/>
    </source>
</evidence>
<protein>
    <submittedName>
        <fullName evidence="6">Glycosyltransferase family 2 protein</fullName>
        <ecNumber evidence="6">2.4.-.-</ecNumber>
    </submittedName>
</protein>
<dbReference type="EC" id="2.4.-.-" evidence="6"/>
<evidence type="ECO:0000256" key="3">
    <source>
        <dbReference type="ARBA" id="ARBA00022676"/>
    </source>
</evidence>
<dbReference type="RefSeq" id="WP_305024199.1">
    <property type="nucleotide sequence ID" value="NZ_JAUQTB010000005.1"/>
</dbReference>
<proteinExistence type="inferred from homology"/>
<comment type="pathway">
    <text evidence="1">Cell wall biogenesis; cell wall polysaccharide biosynthesis.</text>
</comment>
<dbReference type="Gene3D" id="3.90.550.10">
    <property type="entry name" value="Spore Coat Polysaccharide Biosynthesis Protein SpsA, Chain A"/>
    <property type="match status" value="1"/>
</dbReference>
<comment type="similarity">
    <text evidence="2">Belongs to the glycosyltransferase 2 family.</text>
</comment>
<evidence type="ECO:0000256" key="2">
    <source>
        <dbReference type="ARBA" id="ARBA00006739"/>
    </source>
</evidence>
<evidence type="ECO:0000256" key="1">
    <source>
        <dbReference type="ARBA" id="ARBA00004776"/>
    </source>
</evidence>
<organism evidence="6 7">
    <name type="scientific">Paenibacillus lacisoli</name>
    <dbReference type="NCBI Taxonomy" id="3064525"/>
    <lineage>
        <taxon>Bacteria</taxon>
        <taxon>Bacillati</taxon>
        <taxon>Bacillota</taxon>
        <taxon>Bacilli</taxon>
        <taxon>Bacillales</taxon>
        <taxon>Paenibacillaceae</taxon>
        <taxon>Paenibacillus</taxon>
    </lineage>
</organism>
<dbReference type="Proteomes" id="UP001240171">
    <property type="component" value="Unassembled WGS sequence"/>
</dbReference>
<dbReference type="CDD" id="cd04186">
    <property type="entry name" value="GT_2_like_c"/>
    <property type="match status" value="1"/>
</dbReference>
<evidence type="ECO:0000313" key="7">
    <source>
        <dbReference type="Proteomes" id="UP001240171"/>
    </source>
</evidence>
<keyword evidence="3 6" id="KW-0328">Glycosyltransferase</keyword>
<sequence length="253" mass="28419">MSGVDVSIIIPSCNGLHLLRPCIDAIRAHTEGRYEVIVVDNGSTDGTGAYCREQRITCVRLPQNEGFPAACNQGIRMATGQELLLLNNDVTVTPGWLGPLRAALNSAPDVGLTGPVTNYASGLQQIEVHGDNMEEFIRIAAERNVPNPAMWQEVKRLVGFCLLMRRSLIQTIGLLDEAYGQGHYEDDDYCYRARQHGYRLLMCEDSLVHHLGSASFSHTPSEQLQELIERNHRLFMDKWKVDPRSWIDSRESR</sequence>
<evidence type="ECO:0000259" key="5">
    <source>
        <dbReference type="Pfam" id="PF00535"/>
    </source>
</evidence>
<dbReference type="InterPro" id="IPR001173">
    <property type="entry name" value="Glyco_trans_2-like"/>
</dbReference>
<dbReference type="InterPro" id="IPR029044">
    <property type="entry name" value="Nucleotide-diphossugar_trans"/>
</dbReference>
<dbReference type="GO" id="GO:0016757">
    <property type="term" value="F:glycosyltransferase activity"/>
    <property type="evidence" value="ECO:0007669"/>
    <property type="project" value="UniProtKB-KW"/>
</dbReference>
<reference evidence="6 7" key="1">
    <citation type="submission" date="2023-07" db="EMBL/GenBank/DDBJ databases">
        <title>Paenibacillus sp. JX-17 nov. isolated from soil.</title>
        <authorList>
            <person name="Wan Y."/>
            <person name="Liu B."/>
        </authorList>
    </citation>
    <scope>NUCLEOTIDE SEQUENCE [LARGE SCALE GENOMIC DNA]</scope>
    <source>
        <strain evidence="6 7">JX-17</strain>
    </source>
</reference>
<dbReference type="Pfam" id="PF00535">
    <property type="entry name" value="Glycos_transf_2"/>
    <property type="match status" value="1"/>
</dbReference>
<dbReference type="EMBL" id="JAUQTB010000005">
    <property type="protein sequence ID" value="MDO7906998.1"/>
    <property type="molecule type" value="Genomic_DNA"/>
</dbReference>
<feature type="domain" description="Glycosyltransferase 2-like" evidence="5">
    <location>
        <begin position="7"/>
        <end position="171"/>
    </location>
</feature>
<accession>A0ABT9CEK9</accession>
<dbReference type="PANTHER" id="PTHR43179:SF12">
    <property type="entry name" value="GALACTOFURANOSYLTRANSFERASE GLFT2"/>
    <property type="match status" value="1"/>
</dbReference>
<dbReference type="SUPFAM" id="SSF53448">
    <property type="entry name" value="Nucleotide-diphospho-sugar transferases"/>
    <property type="match status" value="1"/>
</dbReference>
<keyword evidence="7" id="KW-1185">Reference proteome</keyword>
<gene>
    <name evidence="6" type="ORF">Q5741_11280</name>
</gene>
<keyword evidence="4 6" id="KW-0808">Transferase</keyword>
<dbReference type="PANTHER" id="PTHR43179">
    <property type="entry name" value="RHAMNOSYLTRANSFERASE WBBL"/>
    <property type="match status" value="1"/>
</dbReference>
<comment type="caution">
    <text evidence="6">The sequence shown here is derived from an EMBL/GenBank/DDBJ whole genome shotgun (WGS) entry which is preliminary data.</text>
</comment>
<name>A0ABT9CEK9_9BACL</name>